<feature type="transmembrane region" description="Helical" evidence="1">
    <location>
        <begin position="330"/>
        <end position="350"/>
    </location>
</feature>
<evidence type="ECO:0000256" key="1">
    <source>
        <dbReference type="SAM" id="Phobius"/>
    </source>
</evidence>
<feature type="signal peptide" evidence="2">
    <location>
        <begin position="1"/>
        <end position="31"/>
    </location>
</feature>
<dbReference type="AlphaFoldDB" id="A0A5S5BRJ8"/>
<evidence type="ECO:0008006" key="5">
    <source>
        <dbReference type="Google" id="ProtNLM"/>
    </source>
</evidence>
<feature type="transmembrane region" description="Helical" evidence="1">
    <location>
        <begin position="277"/>
        <end position="294"/>
    </location>
</feature>
<protein>
    <recommendedName>
        <fullName evidence="5">Membrane protein DUF2207</fullName>
    </recommendedName>
</protein>
<accession>A0A5S5BRJ8</accession>
<proteinExistence type="predicted"/>
<feature type="chain" id="PRO_5024298967" description="Membrane protein DUF2207" evidence="2">
    <location>
        <begin position="32"/>
        <end position="366"/>
    </location>
</feature>
<evidence type="ECO:0000313" key="4">
    <source>
        <dbReference type="Proteomes" id="UP000323257"/>
    </source>
</evidence>
<dbReference type="Gene3D" id="2.60.40.3680">
    <property type="match status" value="1"/>
</dbReference>
<sequence>MKCFIRASARLVFLALLACLFAVQQTGEAHANGGALSWPPAGQGPLRFDEDSGIALTREKIVYEIDRERHDIAHVGVEYVLRNGKGQQKDIELLFITPSSPEKEFHVREGERVLEKKAISNVQLDNWMRSEAALEVVEPLSGKVLRYRERSPGTWSGERPVMGYSFRLSFAAGEEKTVTMGYPDYAGFHRIGVVQPLHSYLYYMTPAAFWEGETAVELELRVPDRKFRVHSSIPLTKLNGVTYGAKLGALPQAEWRLSVVDASGLIYGTNSPLRHNLISLLIVLIAAAGLFYAALRLRQSLILAAGTPALIAFTYFYVHSVSSDKIIDFLAVWMIRVVMAGLLAACWLVAWMKIRRRKAAETTTHR</sequence>
<dbReference type="EMBL" id="VNHS01000013">
    <property type="protein sequence ID" value="TYP69699.1"/>
    <property type="molecule type" value="Genomic_DNA"/>
</dbReference>
<dbReference type="Proteomes" id="UP000323257">
    <property type="component" value="Unassembled WGS sequence"/>
</dbReference>
<name>A0A5S5BRJ8_9BACL</name>
<organism evidence="3 4">
    <name type="scientific">Paenibacillus methanolicus</name>
    <dbReference type="NCBI Taxonomy" id="582686"/>
    <lineage>
        <taxon>Bacteria</taxon>
        <taxon>Bacillati</taxon>
        <taxon>Bacillota</taxon>
        <taxon>Bacilli</taxon>
        <taxon>Bacillales</taxon>
        <taxon>Paenibacillaceae</taxon>
        <taxon>Paenibacillus</taxon>
    </lineage>
</organism>
<gene>
    <name evidence="3" type="ORF">BCM02_11328</name>
</gene>
<comment type="caution">
    <text evidence="3">The sequence shown here is derived from an EMBL/GenBank/DDBJ whole genome shotgun (WGS) entry which is preliminary data.</text>
</comment>
<evidence type="ECO:0000256" key="2">
    <source>
        <dbReference type="SAM" id="SignalP"/>
    </source>
</evidence>
<dbReference type="OrthoDB" id="2663431at2"/>
<keyword evidence="1" id="KW-0472">Membrane</keyword>
<feature type="transmembrane region" description="Helical" evidence="1">
    <location>
        <begin position="301"/>
        <end position="318"/>
    </location>
</feature>
<dbReference type="RefSeq" id="WP_148932704.1">
    <property type="nucleotide sequence ID" value="NZ_VNHS01000013.1"/>
</dbReference>
<keyword evidence="1" id="KW-0812">Transmembrane</keyword>
<reference evidence="3 4" key="1">
    <citation type="submission" date="2019-07" db="EMBL/GenBank/DDBJ databases">
        <title>Genomic Encyclopedia of Type Strains, Phase III (KMG-III): the genomes of soil and plant-associated and newly described type strains.</title>
        <authorList>
            <person name="Whitman W."/>
        </authorList>
    </citation>
    <scope>NUCLEOTIDE SEQUENCE [LARGE SCALE GENOMIC DNA]</scope>
    <source>
        <strain evidence="3 4">BL24</strain>
    </source>
</reference>
<keyword evidence="4" id="KW-1185">Reference proteome</keyword>
<keyword evidence="2" id="KW-0732">Signal</keyword>
<keyword evidence="1" id="KW-1133">Transmembrane helix</keyword>
<evidence type="ECO:0000313" key="3">
    <source>
        <dbReference type="EMBL" id="TYP69699.1"/>
    </source>
</evidence>